<accession>A0A5K7ZGT4</accession>
<gene>
    <name evidence="2" type="ORF">DSCO28_18780</name>
</gene>
<dbReference type="GO" id="GO:0016758">
    <property type="term" value="F:hexosyltransferase activity"/>
    <property type="evidence" value="ECO:0007669"/>
    <property type="project" value="UniProtKB-ARBA"/>
</dbReference>
<dbReference type="PANTHER" id="PTHR22916:SF3">
    <property type="entry name" value="UDP-GLCNAC:BETAGAL BETA-1,3-N-ACETYLGLUCOSAMINYLTRANSFERASE-LIKE PROTEIN 1"/>
    <property type="match status" value="1"/>
</dbReference>
<evidence type="ECO:0000313" key="2">
    <source>
        <dbReference type="EMBL" id="BBO81312.1"/>
    </source>
</evidence>
<dbReference type="Proteomes" id="UP000425960">
    <property type="component" value="Chromosome"/>
</dbReference>
<feature type="domain" description="Glycosyltransferase 2-like" evidence="1">
    <location>
        <begin position="7"/>
        <end position="175"/>
    </location>
</feature>
<dbReference type="EMBL" id="AP021876">
    <property type="protein sequence ID" value="BBO81312.1"/>
    <property type="molecule type" value="Genomic_DNA"/>
</dbReference>
<dbReference type="RefSeq" id="WP_155322051.1">
    <property type="nucleotide sequence ID" value="NZ_AP021876.1"/>
</dbReference>
<protein>
    <recommendedName>
        <fullName evidence="1">Glycosyltransferase 2-like domain-containing protein</fullName>
    </recommendedName>
</protein>
<reference evidence="2 3" key="1">
    <citation type="submission" date="2019-11" db="EMBL/GenBank/DDBJ databases">
        <title>Comparative genomics of hydrocarbon-degrading Desulfosarcina strains.</title>
        <authorList>
            <person name="Watanabe M."/>
            <person name="Kojima H."/>
            <person name="Fukui M."/>
        </authorList>
    </citation>
    <scope>NUCLEOTIDE SEQUENCE [LARGE SCALE GENOMIC DNA]</scope>
    <source>
        <strain evidence="2 3">28bB2T</strain>
    </source>
</reference>
<dbReference type="PANTHER" id="PTHR22916">
    <property type="entry name" value="GLYCOSYLTRANSFERASE"/>
    <property type="match status" value="1"/>
</dbReference>
<dbReference type="KEGG" id="dov:DSCO28_18780"/>
<dbReference type="InterPro" id="IPR001173">
    <property type="entry name" value="Glyco_trans_2-like"/>
</dbReference>
<dbReference type="Gene3D" id="3.90.550.10">
    <property type="entry name" value="Spore Coat Polysaccharide Biosynthesis Protein SpsA, Chain A"/>
    <property type="match status" value="1"/>
</dbReference>
<evidence type="ECO:0000259" key="1">
    <source>
        <dbReference type="Pfam" id="PF00535"/>
    </source>
</evidence>
<sequence length="334" mass="39252">MNNPLISVLMITYNHESFIAKAIESVLMQETNYSFELIIGEDCSTDNTHKIVLDYAQRYPDCIKVVTSEKNVGFVKNAYRTFLECRGKYIAFCEGDDYWNNSTKLQKQIDYLEKHSECGLICSDYDIYYTDTGKRIERVNHNSKRDPITLRNILYTLRGTSGIQTCTVVVRSDIYKKVLDSDPVFFQDPLQPCMDRPLWIGILMKSELAYIDESLATYNRLVHSATSRKNPSELLNISIRMKEQILYLIDKYNLSSEEKNTHVNDLWKRKLKLSFYESNIEMADECKDNLKKMSFIEYILYFGARYRLLNFLFSHFLNHFFRVIPPSNYNKVLD</sequence>
<dbReference type="Pfam" id="PF00535">
    <property type="entry name" value="Glycos_transf_2"/>
    <property type="match status" value="1"/>
</dbReference>
<proteinExistence type="predicted"/>
<dbReference type="AlphaFoldDB" id="A0A5K7ZGT4"/>
<organism evidence="2 3">
    <name type="scientific">Desulfosarcina ovata subsp. sediminis</name>
    <dbReference type="NCBI Taxonomy" id="885957"/>
    <lineage>
        <taxon>Bacteria</taxon>
        <taxon>Pseudomonadati</taxon>
        <taxon>Thermodesulfobacteriota</taxon>
        <taxon>Desulfobacteria</taxon>
        <taxon>Desulfobacterales</taxon>
        <taxon>Desulfosarcinaceae</taxon>
        <taxon>Desulfosarcina</taxon>
    </lineage>
</organism>
<dbReference type="SUPFAM" id="SSF53448">
    <property type="entry name" value="Nucleotide-diphospho-sugar transferases"/>
    <property type="match status" value="1"/>
</dbReference>
<dbReference type="InterPro" id="IPR029044">
    <property type="entry name" value="Nucleotide-diphossugar_trans"/>
</dbReference>
<evidence type="ECO:0000313" key="3">
    <source>
        <dbReference type="Proteomes" id="UP000425960"/>
    </source>
</evidence>
<name>A0A5K7ZGT4_9BACT</name>